<proteinExistence type="predicted"/>
<protein>
    <recommendedName>
        <fullName evidence="3">Condensation domain-containing protein</fullName>
    </recommendedName>
</protein>
<evidence type="ECO:0008006" key="3">
    <source>
        <dbReference type="Google" id="ProtNLM"/>
    </source>
</evidence>
<gene>
    <name evidence="1" type="ORF">C4N26_02835</name>
</gene>
<dbReference type="AlphaFoldDB" id="A0A329U3I1"/>
<dbReference type="Proteomes" id="UP000251144">
    <property type="component" value="Unassembled WGS sequence"/>
</dbReference>
<dbReference type="OrthoDB" id="4876345at2"/>
<dbReference type="RefSeq" id="WP_158400221.1">
    <property type="nucleotide sequence ID" value="NZ_PRLB01000001.1"/>
</dbReference>
<dbReference type="EMBL" id="PRLB01000001">
    <property type="protein sequence ID" value="RAW55939.1"/>
    <property type="molecule type" value="Genomic_DNA"/>
</dbReference>
<reference evidence="1 2" key="1">
    <citation type="submission" date="2018-02" db="EMBL/GenBank/DDBJ databases">
        <title>Complete genome sequencing of Faecalibacterium prausnitzii strains isolated from the human gut.</title>
        <authorList>
            <person name="Fitzgerald B.C."/>
            <person name="Shkoporov A.N."/>
            <person name="Ross P.R."/>
            <person name="Hill C."/>
        </authorList>
    </citation>
    <scope>NUCLEOTIDE SEQUENCE [LARGE SCALE GENOMIC DNA]</scope>
    <source>
        <strain evidence="1 2">APC942/32-1</strain>
    </source>
</reference>
<evidence type="ECO:0000313" key="1">
    <source>
        <dbReference type="EMBL" id="RAW55939.1"/>
    </source>
</evidence>
<name>A0A329U3I1_9FIRM</name>
<sequence>MDAEQRSVFQGIVYYYRENMVNCRYQVTLKDAMDGALLQQALDAARAKAPYYFQKPVWEKKLLHLEPSDAPCPVRQGSAKPEFPDENGFTVALSYEGKVVYFDWFHFLADGRGMAPFMTMVLQFYCNLRYGTAFEGRTLETDPAYDIEDILAKYPESQVANDMQRPVVQTFEETPTCCRVRLEKAGLVDAALRCGVKPFSTLMALLCKAVQAYLDKDEVLYSYSTDARDALGAPNALYNCVASFQRKLPLTADAPLAEVAVGVDADLKENLSAERKLFRIAEQMGWVYRVYQQKASLSIKKRIFQMGEYISGFPADFWVSYLGDPFAPSSPELTRYIEDFQTWVPADGASIGLECTSLHGIITLCVKNKVPRPGFAEALRAAFEAEGIKVLEAAELGTDNT</sequence>
<comment type="caution">
    <text evidence="1">The sequence shown here is derived from an EMBL/GenBank/DDBJ whole genome shotgun (WGS) entry which is preliminary data.</text>
</comment>
<accession>A0A329U3I1</accession>
<dbReference type="Gene3D" id="3.30.559.30">
    <property type="entry name" value="Nonribosomal peptide synthetase, condensation domain"/>
    <property type="match status" value="1"/>
</dbReference>
<dbReference type="SUPFAM" id="SSF52777">
    <property type="entry name" value="CoA-dependent acyltransferases"/>
    <property type="match status" value="1"/>
</dbReference>
<organism evidence="1 2">
    <name type="scientific">Faecalibacterium prausnitzii</name>
    <dbReference type="NCBI Taxonomy" id="853"/>
    <lineage>
        <taxon>Bacteria</taxon>
        <taxon>Bacillati</taxon>
        <taxon>Bacillota</taxon>
        <taxon>Clostridia</taxon>
        <taxon>Eubacteriales</taxon>
        <taxon>Oscillospiraceae</taxon>
        <taxon>Faecalibacterium</taxon>
    </lineage>
</organism>
<evidence type="ECO:0000313" key="2">
    <source>
        <dbReference type="Proteomes" id="UP000251144"/>
    </source>
</evidence>